<dbReference type="PROSITE" id="PS50088">
    <property type="entry name" value="ANK_REPEAT"/>
    <property type="match status" value="2"/>
</dbReference>
<feature type="repeat" description="ANK" evidence="3">
    <location>
        <begin position="122"/>
        <end position="154"/>
    </location>
</feature>
<dbReference type="InterPro" id="IPR002110">
    <property type="entry name" value="Ankyrin_rpt"/>
</dbReference>
<dbReference type="AlphaFoldDB" id="A0A067CZN9"/>
<dbReference type="KEGG" id="spar:SPRG_02726"/>
<dbReference type="STRING" id="695850.A0A067CZN9"/>
<dbReference type="SMART" id="SM00248">
    <property type="entry name" value="ANK"/>
    <property type="match status" value="3"/>
</dbReference>
<dbReference type="InterPro" id="IPR036770">
    <property type="entry name" value="Ankyrin_rpt-contain_sf"/>
</dbReference>
<feature type="repeat" description="ANK" evidence="3">
    <location>
        <begin position="156"/>
        <end position="188"/>
    </location>
</feature>
<feature type="region of interest" description="Disordered" evidence="4">
    <location>
        <begin position="264"/>
        <end position="290"/>
    </location>
</feature>
<name>A0A067CZN9_SAPPC</name>
<dbReference type="EMBL" id="KK583195">
    <property type="protein sequence ID" value="KDO32247.1"/>
    <property type="molecule type" value="Genomic_DNA"/>
</dbReference>
<dbReference type="GeneID" id="24125267"/>
<evidence type="ECO:0000256" key="4">
    <source>
        <dbReference type="SAM" id="MobiDB-lite"/>
    </source>
</evidence>
<evidence type="ECO:0000256" key="1">
    <source>
        <dbReference type="ARBA" id="ARBA00022737"/>
    </source>
</evidence>
<dbReference type="VEuPathDB" id="FungiDB:SPRG_02726"/>
<sequence>MPPSSKPHQSLLDAIERGDADAVHSLLKAADIASSSPEASRSLIAAACLSRSYLILTSLIDHGAFVFLASLPEARNRHIVSQFMNLAVQGGNLSIVACLGRLTGINMADCYETRTLPDGRKELLTPLLVASIHGDVAMINYLLEANVDVNYGATRDGNSPLCMATAHGHHAAVQILLEAGANPEHRNGKGESAYDMARAYGHLNILCLLGMDDQHGHMHVSGRAIESTIQRIRRSKAHTSFAVREREKVDFSSLHKKISSLKGRISGQNGRLSAVHSSSSTSSDPTASTP</sequence>
<reference evidence="5 6" key="1">
    <citation type="journal article" date="2013" name="PLoS Genet.">
        <title>Distinctive expansion of potential virulence genes in the genome of the oomycete fish pathogen Saprolegnia parasitica.</title>
        <authorList>
            <person name="Jiang R.H."/>
            <person name="de Bruijn I."/>
            <person name="Haas B.J."/>
            <person name="Belmonte R."/>
            <person name="Lobach L."/>
            <person name="Christie J."/>
            <person name="van den Ackerveken G."/>
            <person name="Bottin A."/>
            <person name="Bulone V."/>
            <person name="Diaz-Moreno S.M."/>
            <person name="Dumas B."/>
            <person name="Fan L."/>
            <person name="Gaulin E."/>
            <person name="Govers F."/>
            <person name="Grenville-Briggs L.J."/>
            <person name="Horner N.R."/>
            <person name="Levin J.Z."/>
            <person name="Mammella M."/>
            <person name="Meijer H.J."/>
            <person name="Morris P."/>
            <person name="Nusbaum C."/>
            <person name="Oome S."/>
            <person name="Phillips A.J."/>
            <person name="van Rooyen D."/>
            <person name="Rzeszutek E."/>
            <person name="Saraiva M."/>
            <person name="Secombes C.J."/>
            <person name="Seidl M.F."/>
            <person name="Snel B."/>
            <person name="Stassen J.H."/>
            <person name="Sykes S."/>
            <person name="Tripathy S."/>
            <person name="van den Berg H."/>
            <person name="Vega-Arreguin J.C."/>
            <person name="Wawra S."/>
            <person name="Young S.K."/>
            <person name="Zeng Q."/>
            <person name="Dieguez-Uribeondo J."/>
            <person name="Russ C."/>
            <person name="Tyler B.M."/>
            <person name="van West P."/>
        </authorList>
    </citation>
    <scope>NUCLEOTIDE SEQUENCE [LARGE SCALE GENOMIC DNA]</scope>
    <source>
        <strain evidence="5 6">CBS 223.65</strain>
    </source>
</reference>
<dbReference type="OrthoDB" id="194358at2759"/>
<dbReference type="Gene3D" id="1.25.40.20">
    <property type="entry name" value="Ankyrin repeat-containing domain"/>
    <property type="match status" value="2"/>
</dbReference>
<dbReference type="Pfam" id="PF12796">
    <property type="entry name" value="Ank_2"/>
    <property type="match status" value="1"/>
</dbReference>
<feature type="compositionally biased region" description="Low complexity" evidence="4">
    <location>
        <begin position="277"/>
        <end position="290"/>
    </location>
</feature>
<dbReference type="Proteomes" id="UP000030745">
    <property type="component" value="Unassembled WGS sequence"/>
</dbReference>
<dbReference type="PROSITE" id="PS50297">
    <property type="entry name" value="ANK_REP_REGION"/>
    <property type="match status" value="2"/>
</dbReference>
<organism evidence="5 6">
    <name type="scientific">Saprolegnia parasitica (strain CBS 223.65)</name>
    <dbReference type="NCBI Taxonomy" id="695850"/>
    <lineage>
        <taxon>Eukaryota</taxon>
        <taxon>Sar</taxon>
        <taxon>Stramenopiles</taxon>
        <taxon>Oomycota</taxon>
        <taxon>Saprolegniomycetes</taxon>
        <taxon>Saprolegniales</taxon>
        <taxon>Saprolegniaceae</taxon>
        <taxon>Saprolegnia</taxon>
    </lineage>
</organism>
<dbReference type="RefSeq" id="XP_012196705.1">
    <property type="nucleotide sequence ID" value="XM_012341315.1"/>
</dbReference>
<accession>A0A067CZN9</accession>
<keyword evidence="1" id="KW-0677">Repeat</keyword>
<keyword evidence="2 3" id="KW-0040">ANK repeat</keyword>
<evidence type="ECO:0000313" key="6">
    <source>
        <dbReference type="Proteomes" id="UP000030745"/>
    </source>
</evidence>
<dbReference type="PANTHER" id="PTHR24198:SF165">
    <property type="entry name" value="ANKYRIN REPEAT-CONTAINING PROTEIN-RELATED"/>
    <property type="match status" value="1"/>
</dbReference>
<gene>
    <name evidence="5" type="ORF">SPRG_02726</name>
</gene>
<evidence type="ECO:0000256" key="2">
    <source>
        <dbReference type="ARBA" id="ARBA00023043"/>
    </source>
</evidence>
<proteinExistence type="predicted"/>
<evidence type="ECO:0000256" key="3">
    <source>
        <dbReference type="PROSITE-ProRule" id="PRU00023"/>
    </source>
</evidence>
<keyword evidence="6" id="KW-1185">Reference proteome</keyword>
<protein>
    <submittedName>
        <fullName evidence="5">Uncharacterized protein</fullName>
    </submittedName>
</protein>
<dbReference type="OMA" id="MARAYGH"/>
<evidence type="ECO:0000313" key="5">
    <source>
        <dbReference type="EMBL" id="KDO32247.1"/>
    </source>
</evidence>
<dbReference type="SUPFAM" id="SSF48403">
    <property type="entry name" value="Ankyrin repeat"/>
    <property type="match status" value="1"/>
</dbReference>
<dbReference type="PANTHER" id="PTHR24198">
    <property type="entry name" value="ANKYRIN REPEAT AND PROTEIN KINASE DOMAIN-CONTAINING PROTEIN"/>
    <property type="match status" value="1"/>
</dbReference>